<keyword evidence="3" id="KW-0238">DNA-binding</keyword>
<dbReference type="PANTHER" id="PTHR30126">
    <property type="entry name" value="HTH-TYPE TRANSCRIPTIONAL REGULATOR"/>
    <property type="match status" value="1"/>
</dbReference>
<dbReference type="EMBL" id="BSOJ01000004">
    <property type="protein sequence ID" value="GLR25179.1"/>
    <property type="molecule type" value="Genomic_DNA"/>
</dbReference>
<evidence type="ECO:0000256" key="2">
    <source>
        <dbReference type="ARBA" id="ARBA00023015"/>
    </source>
</evidence>
<protein>
    <submittedName>
        <fullName evidence="6">LysR family transcriptional regulator</fullName>
    </submittedName>
</protein>
<evidence type="ECO:0000313" key="7">
    <source>
        <dbReference type="Proteomes" id="UP001156664"/>
    </source>
</evidence>
<feature type="domain" description="HTH lysR-type" evidence="5">
    <location>
        <begin position="1"/>
        <end position="58"/>
    </location>
</feature>
<keyword evidence="4" id="KW-0804">Transcription</keyword>
<sequence>MNLESLALLELIESRGSFAAAASALNKAPSAITYQLRQLEDSLDLLIYDRTGHKAQLTPAGKVLLEEGRRLLAQSEELKQRVKATASGWESELRIVIDGLIPFEKMIPWIQAFDQACSGTRLRISQEILSGTWEALYSGRADLLIGTHLDQNQFAANTGLTIQKLGKAQLVFAIAPGHPLAQEPEPISNETLARHRAVAVGDTSRQFKPLTFGLQSGQHVLTVPTLLAKVEAQLAGLGTGWLPWHLIKDLVTQGKLVTRKTEDTYRESPLCFAWQRNKRGNALAWWTDYLRGCSLNLAEDAPGNV</sequence>
<evidence type="ECO:0000313" key="6">
    <source>
        <dbReference type="EMBL" id="GLR25179.1"/>
    </source>
</evidence>
<comment type="caution">
    <text evidence="6">The sequence shown here is derived from an EMBL/GenBank/DDBJ whole genome shotgun (WGS) entry which is preliminary data.</text>
</comment>
<dbReference type="RefSeq" id="WP_284279501.1">
    <property type="nucleotide sequence ID" value="NZ_BSOJ01000004.1"/>
</dbReference>
<evidence type="ECO:0000259" key="5">
    <source>
        <dbReference type="PROSITE" id="PS50931"/>
    </source>
</evidence>
<dbReference type="Proteomes" id="UP001156664">
    <property type="component" value="Unassembled WGS sequence"/>
</dbReference>
<dbReference type="InterPro" id="IPR000847">
    <property type="entry name" value="LysR_HTH_N"/>
</dbReference>
<dbReference type="InterPro" id="IPR036388">
    <property type="entry name" value="WH-like_DNA-bd_sf"/>
</dbReference>
<accession>A0ABQ5YKV6</accession>
<reference evidence="7" key="1">
    <citation type="journal article" date="2019" name="Int. J. Syst. Evol. Microbiol.">
        <title>The Global Catalogue of Microorganisms (GCM) 10K type strain sequencing project: providing services to taxonomists for standard genome sequencing and annotation.</title>
        <authorList>
            <consortium name="The Broad Institute Genomics Platform"/>
            <consortium name="The Broad Institute Genome Sequencing Center for Infectious Disease"/>
            <person name="Wu L."/>
            <person name="Ma J."/>
        </authorList>
    </citation>
    <scope>NUCLEOTIDE SEQUENCE [LARGE SCALE GENOMIC DNA]</scope>
    <source>
        <strain evidence="7">NBRC 105857</strain>
    </source>
</reference>
<gene>
    <name evidence="6" type="ORF">GCM10007875_02660</name>
</gene>
<dbReference type="Pfam" id="PF03466">
    <property type="entry name" value="LysR_substrate"/>
    <property type="match status" value="1"/>
</dbReference>
<dbReference type="Pfam" id="PF00126">
    <property type="entry name" value="HTH_1"/>
    <property type="match status" value="1"/>
</dbReference>
<dbReference type="InterPro" id="IPR036390">
    <property type="entry name" value="WH_DNA-bd_sf"/>
</dbReference>
<dbReference type="PROSITE" id="PS50931">
    <property type="entry name" value="HTH_LYSR"/>
    <property type="match status" value="1"/>
</dbReference>
<keyword evidence="2" id="KW-0805">Transcription regulation</keyword>
<dbReference type="Gene3D" id="1.10.10.10">
    <property type="entry name" value="Winged helix-like DNA-binding domain superfamily/Winged helix DNA-binding domain"/>
    <property type="match status" value="1"/>
</dbReference>
<dbReference type="SUPFAM" id="SSF46785">
    <property type="entry name" value="Winged helix' DNA-binding domain"/>
    <property type="match status" value="1"/>
</dbReference>
<dbReference type="SUPFAM" id="SSF53850">
    <property type="entry name" value="Periplasmic binding protein-like II"/>
    <property type="match status" value="1"/>
</dbReference>
<evidence type="ECO:0000256" key="4">
    <source>
        <dbReference type="ARBA" id="ARBA00023163"/>
    </source>
</evidence>
<evidence type="ECO:0000256" key="1">
    <source>
        <dbReference type="ARBA" id="ARBA00009437"/>
    </source>
</evidence>
<evidence type="ECO:0000256" key="3">
    <source>
        <dbReference type="ARBA" id="ARBA00023125"/>
    </source>
</evidence>
<keyword evidence="7" id="KW-1185">Reference proteome</keyword>
<organism evidence="6 7">
    <name type="scientific">Limnobacter litoralis</name>
    <dbReference type="NCBI Taxonomy" id="481366"/>
    <lineage>
        <taxon>Bacteria</taxon>
        <taxon>Pseudomonadati</taxon>
        <taxon>Pseudomonadota</taxon>
        <taxon>Betaproteobacteria</taxon>
        <taxon>Burkholderiales</taxon>
        <taxon>Burkholderiaceae</taxon>
        <taxon>Limnobacter</taxon>
    </lineage>
</organism>
<dbReference type="InterPro" id="IPR005119">
    <property type="entry name" value="LysR_subst-bd"/>
</dbReference>
<dbReference type="PANTHER" id="PTHR30126:SF4">
    <property type="entry name" value="LYSR FAMILY TRANSCRIPTIONAL REGULATOR"/>
    <property type="match status" value="1"/>
</dbReference>
<comment type="similarity">
    <text evidence="1">Belongs to the LysR transcriptional regulatory family.</text>
</comment>
<proteinExistence type="inferred from homology"/>
<name>A0ABQ5YKV6_9BURK</name>
<dbReference type="Gene3D" id="3.40.190.290">
    <property type="match status" value="1"/>
</dbReference>